<dbReference type="InterPro" id="IPR042099">
    <property type="entry name" value="ANL_N_sf"/>
</dbReference>
<dbReference type="InterPro" id="IPR053158">
    <property type="entry name" value="CapK_Type1_Caps_Biosynth"/>
</dbReference>
<gene>
    <name evidence="1" type="ORF">K6T82_13535</name>
</gene>
<sequence>MIPLFDISLQLNGFPIKKAKAELDKILNVSEDNYNDFIEGRKKEIVNFHLKNNLFYKELANIDSYENWYDLPVLTKYNLQIPLNQRLSTGFNEKNVYINKTSGSSGNPMVFAKDKFSHALTWADYKRLFSWYKIDFNKSLQARFYGMPLTFLANKKLRFKDFLSHRYRFNIFDLSDKGLKKITANFEKKNFDYINGYTSNIVLLAKYLQKKNIVLAHICSSLKVCVVTSEMLFEEDKILLEKQLGIPIVNEYGASEIGIIAFENPDGEWLVNSETLFVEIVDQNNLPVPNGVEGRILVTSLDNKAHPFIRYEVGDYGILDEKSTAKKPILKKLIGRTNDVAVLPSGKKSPGMTFYSITKKLFDDEGNVKEFKIIQTQLDVFEIEYTSEHELTNSEIENIEKEFSNYLEPGLKYIFVRKDNLERGKSGKLKQFKSYLKT</sequence>
<dbReference type="PANTHER" id="PTHR36932:SF1">
    <property type="entry name" value="CAPSULAR POLYSACCHARIDE BIOSYNTHESIS PROTEIN"/>
    <property type="match status" value="1"/>
</dbReference>
<proteinExistence type="predicted"/>
<dbReference type="AlphaFoldDB" id="A0A9X1KS01"/>
<dbReference type="EMBL" id="JAINUY010000004">
    <property type="protein sequence ID" value="MBZ4035796.1"/>
    <property type="molecule type" value="Genomic_DNA"/>
</dbReference>
<evidence type="ECO:0000313" key="1">
    <source>
        <dbReference type="EMBL" id="MBZ4035796.1"/>
    </source>
</evidence>
<accession>A0A9X1KS01</accession>
<dbReference type="RefSeq" id="WP_223706556.1">
    <property type="nucleotide sequence ID" value="NZ_JAINUY010000004.1"/>
</dbReference>
<dbReference type="GO" id="GO:0016874">
    <property type="term" value="F:ligase activity"/>
    <property type="evidence" value="ECO:0007669"/>
    <property type="project" value="UniProtKB-KW"/>
</dbReference>
<dbReference type="Gene3D" id="3.40.50.12780">
    <property type="entry name" value="N-terminal domain of ligase-like"/>
    <property type="match status" value="1"/>
</dbReference>
<keyword evidence="2" id="KW-1185">Reference proteome</keyword>
<organism evidence="1 2">
    <name type="scientific">Flavobacterium potami</name>
    <dbReference type="NCBI Taxonomy" id="2872310"/>
    <lineage>
        <taxon>Bacteria</taxon>
        <taxon>Pseudomonadati</taxon>
        <taxon>Bacteroidota</taxon>
        <taxon>Flavobacteriia</taxon>
        <taxon>Flavobacteriales</taxon>
        <taxon>Flavobacteriaceae</taxon>
        <taxon>Flavobacterium</taxon>
    </lineage>
</organism>
<dbReference type="PANTHER" id="PTHR36932">
    <property type="entry name" value="CAPSULAR POLYSACCHARIDE BIOSYNTHESIS PROTEIN"/>
    <property type="match status" value="1"/>
</dbReference>
<keyword evidence="1" id="KW-0436">Ligase</keyword>
<reference evidence="1 2" key="1">
    <citation type="journal article" date="2023" name="Antonie Van Leeuwenhoek">
        <title>Flavobacterium potami sp. nov., a multi-metal resistance genes harbouring bacterium isolated from shallow river silt.</title>
        <authorList>
            <person name="Li S."/>
            <person name="Mao S."/>
            <person name="Mu W."/>
            <person name="Guo B."/>
            <person name="Li C."/>
            <person name="Zhu Q."/>
            <person name="Hou X."/>
            <person name="Zhao Y."/>
            <person name="Wei S."/>
            <person name="Liu H."/>
            <person name="Liu A."/>
        </authorList>
    </citation>
    <scope>NUCLEOTIDE SEQUENCE [LARGE SCALE GENOMIC DNA]</scope>
    <source>
        <strain evidence="1 2">17A</strain>
    </source>
</reference>
<name>A0A9X1KS01_9FLAO</name>
<protein>
    <submittedName>
        <fullName evidence="1">Phenylacetate--CoA ligase family protein</fullName>
    </submittedName>
</protein>
<evidence type="ECO:0000313" key="2">
    <source>
        <dbReference type="Proteomes" id="UP001139366"/>
    </source>
</evidence>
<comment type="caution">
    <text evidence="1">The sequence shown here is derived from an EMBL/GenBank/DDBJ whole genome shotgun (WGS) entry which is preliminary data.</text>
</comment>
<dbReference type="Proteomes" id="UP001139366">
    <property type="component" value="Unassembled WGS sequence"/>
</dbReference>
<dbReference type="SUPFAM" id="SSF56801">
    <property type="entry name" value="Acetyl-CoA synthetase-like"/>
    <property type="match status" value="1"/>
</dbReference>